<keyword evidence="3" id="KW-1185">Reference proteome</keyword>
<name>A0A6D2IYY8_9BRAS</name>
<organism evidence="2 3">
    <name type="scientific">Microthlaspi erraticum</name>
    <dbReference type="NCBI Taxonomy" id="1685480"/>
    <lineage>
        <taxon>Eukaryota</taxon>
        <taxon>Viridiplantae</taxon>
        <taxon>Streptophyta</taxon>
        <taxon>Embryophyta</taxon>
        <taxon>Tracheophyta</taxon>
        <taxon>Spermatophyta</taxon>
        <taxon>Magnoliopsida</taxon>
        <taxon>eudicotyledons</taxon>
        <taxon>Gunneridae</taxon>
        <taxon>Pentapetalae</taxon>
        <taxon>rosids</taxon>
        <taxon>malvids</taxon>
        <taxon>Brassicales</taxon>
        <taxon>Brassicaceae</taxon>
        <taxon>Coluteocarpeae</taxon>
        <taxon>Microthlaspi</taxon>
    </lineage>
</organism>
<feature type="compositionally biased region" description="Low complexity" evidence="1">
    <location>
        <begin position="188"/>
        <end position="197"/>
    </location>
</feature>
<dbReference type="EMBL" id="CACVBM020001091">
    <property type="protein sequence ID" value="CAA7030162.1"/>
    <property type="molecule type" value="Genomic_DNA"/>
</dbReference>
<protein>
    <submittedName>
        <fullName evidence="2">Uncharacterized protein</fullName>
    </submittedName>
</protein>
<proteinExistence type="predicted"/>
<evidence type="ECO:0000256" key="1">
    <source>
        <dbReference type="SAM" id="MobiDB-lite"/>
    </source>
</evidence>
<evidence type="ECO:0000313" key="2">
    <source>
        <dbReference type="EMBL" id="CAA7030162.1"/>
    </source>
</evidence>
<evidence type="ECO:0000313" key="3">
    <source>
        <dbReference type="Proteomes" id="UP000467841"/>
    </source>
</evidence>
<dbReference type="AlphaFoldDB" id="A0A6D2IYY8"/>
<accession>A0A6D2IYY8</accession>
<reference evidence="2" key="1">
    <citation type="submission" date="2020-01" db="EMBL/GenBank/DDBJ databases">
        <authorList>
            <person name="Mishra B."/>
        </authorList>
    </citation>
    <scope>NUCLEOTIDE SEQUENCE [LARGE SCALE GENOMIC DNA]</scope>
</reference>
<gene>
    <name evidence="2" type="ORF">MERR_LOCUS17397</name>
</gene>
<comment type="caution">
    <text evidence="2">The sequence shown here is derived from an EMBL/GenBank/DDBJ whole genome shotgun (WGS) entry which is preliminary data.</text>
</comment>
<feature type="region of interest" description="Disordered" evidence="1">
    <location>
        <begin position="54"/>
        <end position="204"/>
    </location>
</feature>
<sequence>MPLHLLWEELKKDLLNGFHQDQFPRALSELTFQRNWIGIIWMSRKGVMIKIAKTGPGGSIEKPRPSGTAGRGTSVRGRPTSDIPVPPVHGRATYRPGKHRPAVGQTRITRRSAHDRTARTGRQRLAAARHNSRTRPIAPSDQEGLVPRPAENLRPIYPPGRTRRTNAKTLGHDRPDRADSRPRPTAGRTSRPTVRTVRSTRSRF</sequence>
<feature type="compositionally biased region" description="Basic and acidic residues" evidence="1">
    <location>
        <begin position="170"/>
        <end position="182"/>
    </location>
</feature>
<dbReference type="Proteomes" id="UP000467841">
    <property type="component" value="Unassembled WGS sequence"/>
</dbReference>